<dbReference type="InterPro" id="IPR001680">
    <property type="entry name" value="WD40_rpt"/>
</dbReference>
<dbReference type="SUPFAM" id="SSF50978">
    <property type="entry name" value="WD40 repeat-like"/>
    <property type="match status" value="1"/>
</dbReference>
<evidence type="ECO:0000256" key="8">
    <source>
        <dbReference type="ARBA" id="ARBA00023054"/>
    </source>
</evidence>
<accession>A0A3M6THF3</accession>
<evidence type="ECO:0000256" key="2">
    <source>
        <dbReference type="ARBA" id="ARBA00009616"/>
    </source>
</evidence>
<dbReference type="InterPro" id="IPR015943">
    <property type="entry name" value="WD40/YVTN_repeat-like_dom_sf"/>
</dbReference>
<dbReference type="FunFam" id="2.130.10.10:FF:000498">
    <property type="entry name" value="Striatin 3"/>
    <property type="match status" value="1"/>
</dbReference>
<evidence type="ECO:0000313" key="13">
    <source>
        <dbReference type="Proteomes" id="UP000275408"/>
    </source>
</evidence>
<evidence type="ECO:0000256" key="6">
    <source>
        <dbReference type="ARBA" id="ARBA00022737"/>
    </source>
</evidence>
<feature type="region of interest" description="Disordered" evidence="10">
    <location>
        <begin position="361"/>
        <end position="381"/>
    </location>
</feature>
<dbReference type="Gene3D" id="2.130.10.10">
    <property type="entry name" value="YVTN repeat-like/Quinoprotein amine dehydrogenase"/>
    <property type="match status" value="2"/>
</dbReference>
<feature type="region of interest" description="Disordered" evidence="10">
    <location>
        <begin position="1"/>
        <end position="20"/>
    </location>
</feature>
<dbReference type="FunFam" id="1.20.5.300:FF:000001">
    <property type="entry name" value="striatin isoform X1"/>
    <property type="match status" value="1"/>
</dbReference>
<dbReference type="GO" id="GO:0005516">
    <property type="term" value="F:calmodulin binding"/>
    <property type="evidence" value="ECO:0007669"/>
    <property type="project" value="UniProtKB-KW"/>
</dbReference>
<dbReference type="CDD" id="cd00200">
    <property type="entry name" value="WD40"/>
    <property type="match status" value="1"/>
</dbReference>
<keyword evidence="3" id="KW-0963">Cytoplasm</keyword>
<dbReference type="PROSITE" id="PS00678">
    <property type="entry name" value="WD_REPEATS_1"/>
    <property type="match status" value="1"/>
</dbReference>
<evidence type="ECO:0000313" key="12">
    <source>
        <dbReference type="EMBL" id="RMX40674.1"/>
    </source>
</evidence>
<dbReference type="EMBL" id="RCHS01003594">
    <property type="protein sequence ID" value="RMX40674.1"/>
    <property type="molecule type" value="Genomic_DNA"/>
</dbReference>
<comment type="caution">
    <text evidence="12">The sequence shown here is derived from an EMBL/GenBank/DDBJ whole genome shotgun (WGS) entry which is preliminary data.</text>
</comment>
<keyword evidence="8" id="KW-0175">Coiled coil</keyword>
<dbReference type="GO" id="GO:0005737">
    <property type="term" value="C:cytoplasm"/>
    <property type="evidence" value="ECO:0007669"/>
    <property type="project" value="UniProtKB-SubCell"/>
</dbReference>
<feature type="compositionally biased region" description="Acidic residues" evidence="10">
    <location>
        <begin position="264"/>
        <end position="287"/>
    </location>
</feature>
<dbReference type="PANTHER" id="PTHR15653:SF0">
    <property type="entry name" value="CONNECTOR OF KINASE TO AP-1, ISOFORM E"/>
    <property type="match status" value="1"/>
</dbReference>
<keyword evidence="5 9" id="KW-0853">WD repeat</keyword>
<gene>
    <name evidence="12" type="ORF">pdam_00022010</name>
</gene>
<keyword evidence="13" id="KW-1185">Reference proteome</keyword>
<feature type="repeat" description="WD" evidence="9">
    <location>
        <begin position="631"/>
        <end position="663"/>
    </location>
</feature>
<proteinExistence type="inferred from homology"/>
<evidence type="ECO:0000256" key="3">
    <source>
        <dbReference type="ARBA" id="ARBA00022490"/>
    </source>
</evidence>
<evidence type="ECO:0000256" key="4">
    <source>
        <dbReference type="ARBA" id="ARBA00022553"/>
    </source>
</evidence>
<dbReference type="Proteomes" id="UP000275408">
    <property type="component" value="Unassembled WGS sequence"/>
</dbReference>
<name>A0A3M6THF3_POCDA</name>
<reference evidence="12 13" key="1">
    <citation type="journal article" date="2018" name="Sci. Rep.">
        <title>Comparative analysis of the Pocillopora damicornis genome highlights role of immune system in coral evolution.</title>
        <authorList>
            <person name="Cunning R."/>
            <person name="Bay R.A."/>
            <person name="Gillette P."/>
            <person name="Baker A.C."/>
            <person name="Traylor-Knowles N."/>
        </authorList>
    </citation>
    <scope>NUCLEOTIDE SEQUENCE [LARGE SCALE GENOMIC DNA]</scope>
    <source>
        <strain evidence="12">RSMAS</strain>
        <tissue evidence="12">Whole animal</tissue>
    </source>
</reference>
<comment type="similarity">
    <text evidence="2">Belongs to the WD repeat striatin family.</text>
</comment>
<dbReference type="Pfam" id="PF00400">
    <property type="entry name" value="WD40"/>
    <property type="match status" value="4"/>
</dbReference>
<evidence type="ECO:0000256" key="5">
    <source>
        <dbReference type="ARBA" id="ARBA00022574"/>
    </source>
</evidence>
<dbReference type="Pfam" id="PF08232">
    <property type="entry name" value="Striatin"/>
    <property type="match status" value="1"/>
</dbReference>
<sequence>MENDNGGKVPVSSQIPENDSGTKYTIPGILHFIQHEWARFEMDRAHWDVEKAELQARIAFLQGERKGQENLKHDLIRRIKMLEYALKQERAKYHRLKYGTEVSPEKMSKEEENVNQEAHRDSNTNNTKPVVNWRQGRQLLRQYLQEVGYTDTILDVRSSRVRSILGLSVADGSAPDHPQPNGISGKSRGNEYAVIEEHARSPKRNEVGIIRKLPVEESDGALPIVSGKRVPVRPVVNSRAPIEDDLETEAAVLANFDFLQNDVEDEEDNEDDNDDDGGSADDESDDRDDLRLGRRMGKRAKQDLSKDAVDEMLSVDDETADALAEFDFVMGEDSGSETDVTVIEMEDNTAVLEDMDINMPEEGEYPAPQDAKDGSDTQNEWGVDSNLLAKLKEQYKKERKTKKSQKSGWLIPSMPAKTAAEWAGNAGCRQWVAFCCLLSSPGLGKRPPRSALQAMLANLEGEDEMPQSAPSPAIINVPPPVRLSGTRATSEIPPIASVSVPGNASAGGKPSVTTPMATVDEPFESALGLGELASLTVTNEAEALSYEPNTKEEFRKTWSPKFTLRRNNVLDVEPIYTFRGHSAPVLSVVINSTSEMCFSGSADSTIICWSIPSLDIDPYGPYNSENLSGMLVAHTDAVWDLAVQTGSLQLLSASADGTCRLWSPTLKSPLLNSYIPEQEGCGVPTSVDFIRTETSQMVASYSSAQCIIYDLETATPVVSLDSAKTYNNSPSTQINKVVSHPTLPLTVTAHEDRHIRFFDNNTGKQIHTMVAHLDAVTSLAVDPNGLYLLSGSHDCSIRLWNLDSKTCVQEITSHRKKFDEAIYDVAFHPNRPYIASAGADGLAKVFV</sequence>
<dbReference type="Gene3D" id="1.20.5.300">
    <property type="match status" value="1"/>
</dbReference>
<dbReference type="InterPro" id="IPR019775">
    <property type="entry name" value="WD40_repeat_CS"/>
</dbReference>
<organism evidence="12 13">
    <name type="scientific">Pocillopora damicornis</name>
    <name type="common">Cauliflower coral</name>
    <name type="synonym">Millepora damicornis</name>
    <dbReference type="NCBI Taxonomy" id="46731"/>
    <lineage>
        <taxon>Eukaryota</taxon>
        <taxon>Metazoa</taxon>
        <taxon>Cnidaria</taxon>
        <taxon>Anthozoa</taxon>
        <taxon>Hexacorallia</taxon>
        <taxon>Scleractinia</taxon>
        <taxon>Astrocoeniina</taxon>
        <taxon>Pocilloporidae</taxon>
        <taxon>Pocillopora</taxon>
    </lineage>
</organism>
<keyword evidence="7" id="KW-0112">Calmodulin-binding</keyword>
<dbReference type="PROSITE" id="PS50082">
    <property type="entry name" value="WD_REPEATS_2"/>
    <property type="match status" value="3"/>
</dbReference>
<keyword evidence="4" id="KW-0597">Phosphoprotein</keyword>
<keyword evidence="6" id="KW-0677">Repeat</keyword>
<dbReference type="OrthoDB" id="727118at2759"/>
<dbReference type="InterPro" id="IPR051488">
    <property type="entry name" value="WD_repeat_striatin"/>
</dbReference>
<comment type="subcellular location">
    <subcellularLocation>
        <location evidence="1">Cytoplasm</location>
    </subcellularLocation>
</comment>
<evidence type="ECO:0000256" key="9">
    <source>
        <dbReference type="PROSITE-ProRule" id="PRU00221"/>
    </source>
</evidence>
<evidence type="ECO:0000256" key="10">
    <source>
        <dbReference type="SAM" id="MobiDB-lite"/>
    </source>
</evidence>
<dbReference type="PANTHER" id="PTHR15653">
    <property type="entry name" value="STRIATIN"/>
    <property type="match status" value="1"/>
</dbReference>
<feature type="region of interest" description="Disordered" evidence="10">
    <location>
        <begin position="264"/>
        <end position="305"/>
    </location>
</feature>
<feature type="compositionally biased region" description="Polar residues" evidence="10">
    <location>
        <begin position="11"/>
        <end position="20"/>
    </location>
</feature>
<dbReference type="STRING" id="46731.A0A3M6THF3"/>
<feature type="repeat" description="WD" evidence="9">
    <location>
        <begin position="578"/>
        <end position="611"/>
    </location>
</feature>
<protein>
    <recommendedName>
        <fullName evidence="11">Striatin N-terminal domain-containing protein</fullName>
    </recommendedName>
</protein>
<dbReference type="PROSITE" id="PS50294">
    <property type="entry name" value="WD_REPEATS_REGION"/>
    <property type="match status" value="3"/>
</dbReference>
<feature type="repeat" description="WD" evidence="9">
    <location>
        <begin position="769"/>
        <end position="810"/>
    </location>
</feature>
<dbReference type="SMART" id="SM00320">
    <property type="entry name" value="WD40"/>
    <property type="match status" value="5"/>
</dbReference>
<dbReference type="InterPro" id="IPR013258">
    <property type="entry name" value="Striatin_N"/>
</dbReference>
<evidence type="ECO:0000256" key="1">
    <source>
        <dbReference type="ARBA" id="ARBA00004496"/>
    </source>
</evidence>
<evidence type="ECO:0000256" key="7">
    <source>
        <dbReference type="ARBA" id="ARBA00022860"/>
    </source>
</evidence>
<dbReference type="InterPro" id="IPR036322">
    <property type="entry name" value="WD40_repeat_dom_sf"/>
</dbReference>
<feature type="domain" description="Striatin N-terminal" evidence="11">
    <location>
        <begin position="25"/>
        <end position="154"/>
    </location>
</feature>
<dbReference type="AlphaFoldDB" id="A0A3M6THF3"/>
<evidence type="ECO:0000259" key="11">
    <source>
        <dbReference type="Pfam" id="PF08232"/>
    </source>
</evidence>